<evidence type="ECO:0000313" key="1">
    <source>
        <dbReference type="EMBL" id="KKW00540.1"/>
    </source>
</evidence>
<dbReference type="PANTHER" id="PTHR35788">
    <property type="entry name" value="EXPORTED PROTEIN-RELATED"/>
    <property type="match status" value="1"/>
</dbReference>
<accession>A0A0G1V2G9</accession>
<comment type="caution">
    <text evidence="1">The sequence shown here is derived from an EMBL/GenBank/DDBJ whole genome shotgun (WGS) entry which is preliminary data.</text>
</comment>
<gene>
    <name evidence="1" type="ORF">UY33_C0009G0001</name>
</gene>
<feature type="non-terminal residue" evidence="1">
    <location>
        <position position="1"/>
    </location>
</feature>
<reference evidence="1 2" key="1">
    <citation type="journal article" date="2015" name="Nature">
        <title>rRNA introns, odd ribosomes, and small enigmatic genomes across a large radiation of phyla.</title>
        <authorList>
            <person name="Brown C.T."/>
            <person name="Hug L.A."/>
            <person name="Thomas B.C."/>
            <person name="Sharon I."/>
            <person name="Castelle C.J."/>
            <person name="Singh A."/>
            <person name="Wilkins M.J."/>
            <person name="Williams K.H."/>
            <person name="Banfield J.F."/>
        </authorList>
    </citation>
    <scope>NUCLEOTIDE SEQUENCE [LARGE SCALE GENOMIC DNA]</scope>
</reference>
<dbReference type="AlphaFoldDB" id="A0A0G1V2G9"/>
<dbReference type="Proteomes" id="UP000034637">
    <property type="component" value="Unassembled WGS sequence"/>
</dbReference>
<evidence type="ECO:0000313" key="2">
    <source>
        <dbReference type="Proteomes" id="UP000034637"/>
    </source>
</evidence>
<dbReference type="PANTHER" id="PTHR35788:SF1">
    <property type="entry name" value="EXPORTED PROTEIN"/>
    <property type="match status" value="1"/>
</dbReference>
<protein>
    <submittedName>
        <fullName evidence="1">VanW family protein</fullName>
    </submittedName>
</protein>
<name>A0A0G1V2G9_9BACT</name>
<sequence>FKLYGTSDGRLVNLSKSRVWEVVAPPPDLYIDDATLPAGTVKQTEHAAWGAKVAFDWKVTRGEEVLQERTFYSNYRSWQAVYLRGTKTN</sequence>
<dbReference type="EMBL" id="LCPP01000009">
    <property type="protein sequence ID" value="KKW00540.1"/>
    <property type="molecule type" value="Genomic_DNA"/>
</dbReference>
<dbReference type="InterPro" id="IPR052913">
    <property type="entry name" value="Glycopeptide_resist_protein"/>
</dbReference>
<organism evidence="1 2">
    <name type="scientific">Candidatus Amesbacteria bacterium GW2011_GWA1_48_9</name>
    <dbReference type="NCBI Taxonomy" id="1618355"/>
    <lineage>
        <taxon>Bacteria</taxon>
        <taxon>Candidatus Amesiibacteriota</taxon>
    </lineage>
</organism>
<proteinExistence type="predicted"/>